<dbReference type="SUPFAM" id="SSF46955">
    <property type="entry name" value="Putative DNA-binding domain"/>
    <property type="match status" value="1"/>
</dbReference>
<keyword evidence="3" id="KW-1185">Reference proteome</keyword>
<accession>A0ABT9SQE8</accession>
<evidence type="ECO:0000313" key="3">
    <source>
        <dbReference type="Proteomes" id="UP001235513"/>
    </source>
</evidence>
<comment type="caution">
    <text evidence="2">The sequence shown here is derived from an EMBL/GenBank/DDBJ whole genome shotgun (WGS) entry which is preliminary data.</text>
</comment>
<dbReference type="RefSeq" id="WP_306845924.1">
    <property type="nucleotide sequence ID" value="NZ_JAUSRL010000007.1"/>
</dbReference>
<name>A0ABT9SQE8_9FLAO</name>
<feature type="domain" description="Helix-turn-helix" evidence="1">
    <location>
        <begin position="43"/>
        <end position="90"/>
    </location>
</feature>
<sequence length="91" mass="10699">MQNKPVQFFQITLEDLGKFIEEKVTKAVERIALTKMSNDEKTLYTRDEVSKLLNVSFTTLFHWNNQSILKAKKIGKRVYYSKNDVLDRLNS</sequence>
<proteinExistence type="predicted"/>
<gene>
    <name evidence="2" type="ORF">J2T04_003576</name>
</gene>
<dbReference type="Proteomes" id="UP001235513">
    <property type="component" value="Unassembled WGS sequence"/>
</dbReference>
<protein>
    <recommendedName>
        <fullName evidence="1">Helix-turn-helix domain-containing protein</fullName>
    </recommendedName>
</protein>
<dbReference type="InterPro" id="IPR009061">
    <property type="entry name" value="DNA-bd_dom_put_sf"/>
</dbReference>
<evidence type="ECO:0000259" key="1">
    <source>
        <dbReference type="Pfam" id="PF12728"/>
    </source>
</evidence>
<reference evidence="2 3" key="1">
    <citation type="submission" date="2023-07" db="EMBL/GenBank/DDBJ databases">
        <title>Sorghum-associated microbial communities from plants grown in Nebraska, USA.</title>
        <authorList>
            <person name="Schachtman D."/>
        </authorList>
    </citation>
    <scope>NUCLEOTIDE SEQUENCE [LARGE SCALE GENOMIC DNA]</scope>
    <source>
        <strain evidence="2 3">CC351</strain>
    </source>
</reference>
<dbReference type="Pfam" id="PF12728">
    <property type="entry name" value="HTH_17"/>
    <property type="match status" value="1"/>
</dbReference>
<dbReference type="Gene3D" id="1.10.1660.10">
    <property type="match status" value="1"/>
</dbReference>
<dbReference type="EMBL" id="JAUSRL010000007">
    <property type="protein sequence ID" value="MDP9961664.1"/>
    <property type="molecule type" value="Genomic_DNA"/>
</dbReference>
<organism evidence="2 3">
    <name type="scientific">Chryseobacterium lathyri</name>
    <dbReference type="NCBI Taxonomy" id="395933"/>
    <lineage>
        <taxon>Bacteria</taxon>
        <taxon>Pseudomonadati</taxon>
        <taxon>Bacteroidota</taxon>
        <taxon>Flavobacteriia</taxon>
        <taxon>Flavobacteriales</taxon>
        <taxon>Weeksellaceae</taxon>
        <taxon>Chryseobacterium group</taxon>
        <taxon>Chryseobacterium</taxon>
    </lineage>
</organism>
<dbReference type="InterPro" id="IPR041657">
    <property type="entry name" value="HTH_17"/>
</dbReference>
<evidence type="ECO:0000313" key="2">
    <source>
        <dbReference type="EMBL" id="MDP9961664.1"/>
    </source>
</evidence>